<sequence>MSAFLAPIHFRVYDKIQRLENITQEILELAKSKSWNSNMKDEVDNNIGTVENDKLDKVIDTSNIHGWLSEQIRVAEKRLAYVVSHLLLDDKSRKDDIFSLVESIGERISTSDLQTPKDAYEIIEASLLDGMPCDRVSEIMESEEGRVLWKRRIDVHEEFWSYGIPVDVYHDIRECLIRGMLKKTNLRFEKQNEKTFLIEEVK</sequence>
<name>A0A0J8G356_CLOCY</name>
<evidence type="ECO:0000313" key="1">
    <source>
        <dbReference type="EMBL" id="KMT22136.1"/>
    </source>
</evidence>
<accession>A0A0J8G356</accession>
<dbReference type="RefSeq" id="WP_048570235.1">
    <property type="nucleotide sequence ID" value="NZ_LFVU01000024.1"/>
</dbReference>
<organism evidence="1 2">
    <name type="scientific">Clostridium cylindrosporum DSM 605</name>
    <dbReference type="NCBI Taxonomy" id="1121307"/>
    <lineage>
        <taxon>Bacteria</taxon>
        <taxon>Bacillati</taxon>
        <taxon>Bacillota</taxon>
        <taxon>Clostridia</taxon>
        <taxon>Eubacteriales</taxon>
        <taxon>Clostridiaceae</taxon>
        <taxon>Clostridium</taxon>
    </lineage>
</organism>
<dbReference type="Proteomes" id="UP000036756">
    <property type="component" value="Unassembled WGS sequence"/>
</dbReference>
<dbReference type="OrthoDB" id="9777242at2"/>
<dbReference type="EMBL" id="LFVU01000024">
    <property type="protein sequence ID" value="KMT22136.1"/>
    <property type="molecule type" value="Genomic_DNA"/>
</dbReference>
<dbReference type="AlphaFoldDB" id="A0A0J8G356"/>
<gene>
    <name evidence="1" type="ORF">CLCY_4c01090</name>
</gene>
<dbReference type="PATRIC" id="fig|1121307.3.peg.1763"/>
<proteinExistence type="predicted"/>
<evidence type="ECO:0000313" key="2">
    <source>
        <dbReference type="Proteomes" id="UP000036756"/>
    </source>
</evidence>
<comment type="caution">
    <text evidence="1">The sequence shown here is derived from an EMBL/GenBank/DDBJ whole genome shotgun (WGS) entry which is preliminary data.</text>
</comment>
<keyword evidence="2" id="KW-1185">Reference proteome</keyword>
<protein>
    <submittedName>
        <fullName evidence="1">Uncharacterized protein</fullName>
    </submittedName>
</protein>
<reference evidence="1 2" key="1">
    <citation type="submission" date="2015-06" db="EMBL/GenBank/DDBJ databases">
        <title>Draft genome sequence of the purine-degrading Clostridium cylindrosporum HC-1 (DSM 605).</title>
        <authorList>
            <person name="Poehlein A."/>
            <person name="Schiel-Bengelsdorf B."/>
            <person name="Bengelsdorf F."/>
            <person name="Daniel R."/>
            <person name="Duerre P."/>
        </authorList>
    </citation>
    <scope>NUCLEOTIDE SEQUENCE [LARGE SCALE GENOMIC DNA]</scope>
    <source>
        <strain evidence="1 2">DSM 605</strain>
    </source>
</reference>
<dbReference type="STRING" id="1121307.CLCY_4c01090"/>